<sequence>MLSGKFSMVAGLLGMSIHSYKDCHGTTGTIALCLGLTHALVAIQRQVFSIRDPLQFYGFLALLGLVATIVFTVFRRCFYEVFIRVHYALALLALISLWRHLDRGTAFPRLYVRVSALGMICSTCLHWALLLRRNVTAKKFGCEARVIPRGGATEIVLTLARPLRARAGQYVYIWIPAICRWAAIQSHPFTIISSEIDKRSGVETLFLLVKERAGFTKRLASARNQGPYLAWVDGPYGHTYTVSPYDAFLMVATGIGIVAQIPFIREILDEHSCQPGRRRSIFIAWEVDEMVHLDWVKKWMDKLLEQDCGSYILRFGLYLPPVDNVKMSPISDGEHNRIWKIHAPLDPLKVISHDFWNSGGKRLVTVSAKTTVRDAIRELARKNMNSRMKLVDLDFQAFNDSSQRSHAMP</sequence>
<dbReference type="InterPro" id="IPR051410">
    <property type="entry name" value="Ferric/Cupric_Reductase"/>
</dbReference>
<keyword evidence="10" id="KW-0406">Ion transport</keyword>
<evidence type="ECO:0000256" key="3">
    <source>
        <dbReference type="ARBA" id="ARBA00012668"/>
    </source>
</evidence>
<dbReference type="GO" id="GO:0052851">
    <property type="term" value="F:ferric-chelate reductase (NADPH) activity"/>
    <property type="evidence" value="ECO:0007669"/>
    <property type="project" value="UniProtKB-EC"/>
</dbReference>
<evidence type="ECO:0000313" key="15">
    <source>
        <dbReference type="EMBL" id="EEP83055.1"/>
    </source>
</evidence>
<dbReference type="EC" id="1.16.1.9" evidence="3"/>
<dbReference type="KEGG" id="ure:UREG_07920"/>
<dbReference type="HOGENOM" id="CLU_010365_3_1_1"/>
<dbReference type="InterPro" id="IPR013130">
    <property type="entry name" value="Fe3_Rdtase_TM_dom"/>
</dbReference>
<evidence type="ECO:0000256" key="1">
    <source>
        <dbReference type="ARBA" id="ARBA00004651"/>
    </source>
</evidence>
<dbReference type="VEuPathDB" id="FungiDB:UREG_07920"/>
<evidence type="ECO:0000256" key="4">
    <source>
        <dbReference type="ARBA" id="ARBA00022448"/>
    </source>
</evidence>
<keyword evidence="4" id="KW-0813">Transport</keyword>
<dbReference type="InterPro" id="IPR013112">
    <property type="entry name" value="FAD-bd_8"/>
</dbReference>
<gene>
    <name evidence="15" type="ORF">UREG_07920</name>
</gene>
<dbReference type="GO" id="GO:0005886">
    <property type="term" value="C:plasma membrane"/>
    <property type="evidence" value="ECO:0007669"/>
    <property type="project" value="UniProtKB-SubCell"/>
</dbReference>
<dbReference type="CDD" id="cd06186">
    <property type="entry name" value="NOX_Duox_like_FAD_NADP"/>
    <property type="match status" value="1"/>
</dbReference>
<keyword evidence="11 13" id="KW-0472">Membrane</keyword>
<dbReference type="EMBL" id="CH476620">
    <property type="protein sequence ID" value="EEP83055.1"/>
    <property type="molecule type" value="Genomic_DNA"/>
</dbReference>
<evidence type="ECO:0000256" key="13">
    <source>
        <dbReference type="SAM" id="Phobius"/>
    </source>
</evidence>
<evidence type="ECO:0000256" key="9">
    <source>
        <dbReference type="ARBA" id="ARBA00023002"/>
    </source>
</evidence>
<proteinExistence type="inferred from homology"/>
<dbReference type="Gene3D" id="3.40.50.80">
    <property type="entry name" value="Nucleotide-binding domain of ferredoxin-NADP reductase (FNR) module"/>
    <property type="match status" value="1"/>
</dbReference>
<keyword evidence="16" id="KW-1185">Reference proteome</keyword>
<dbReference type="AlphaFoldDB" id="C4K0A6"/>
<evidence type="ECO:0000256" key="7">
    <source>
        <dbReference type="ARBA" id="ARBA00022982"/>
    </source>
</evidence>
<keyword evidence="7" id="KW-0249">Electron transport</keyword>
<dbReference type="GO" id="GO:0006826">
    <property type="term" value="P:iron ion transport"/>
    <property type="evidence" value="ECO:0007669"/>
    <property type="project" value="UniProtKB-ARBA"/>
</dbReference>
<feature type="transmembrane region" description="Helical" evidence="13">
    <location>
        <begin position="55"/>
        <end position="74"/>
    </location>
</feature>
<accession>C4K0A6</accession>
<evidence type="ECO:0000256" key="5">
    <source>
        <dbReference type="ARBA" id="ARBA00022475"/>
    </source>
</evidence>
<keyword evidence="6 13" id="KW-0812">Transmembrane</keyword>
<evidence type="ECO:0000256" key="6">
    <source>
        <dbReference type="ARBA" id="ARBA00022692"/>
    </source>
</evidence>
<dbReference type="PANTHER" id="PTHR32361">
    <property type="entry name" value="FERRIC/CUPRIC REDUCTASE TRANSMEMBRANE COMPONENT"/>
    <property type="match status" value="1"/>
</dbReference>
<keyword evidence="9" id="KW-0560">Oxidoreductase</keyword>
<dbReference type="Pfam" id="PF08022">
    <property type="entry name" value="FAD_binding_8"/>
    <property type="match status" value="1"/>
</dbReference>
<dbReference type="InterPro" id="IPR017927">
    <property type="entry name" value="FAD-bd_FR_type"/>
</dbReference>
<protein>
    <recommendedName>
        <fullName evidence="3">ferric-chelate reductase (NADPH)</fullName>
        <ecNumber evidence="3">1.16.1.9</ecNumber>
    </recommendedName>
</protein>
<evidence type="ECO:0000256" key="8">
    <source>
        <dbReference type="ARBA" id="ARBA00022989"/>
    </source>
</evidence>
<feature type="domain" description="FAD-binding FR-type" evidence="14">
    <location>
        <begin position="122"/>
        <end position="242"/>
    </location>
</feature>
<feature type="transmembrane region" description="Helical" evidence="13">
    <location>
        <begin position="81"/>
        <end position="98"/>
    </location>
</feature>
<dbReference type="Pfam" id="PF08030">
    <property type="entry name" value="NAD_binding_6"/>
    <property type="match status" value="1"/>
</dbReference>
<feature type="transmembrane region" description="Helical" evidence="13">
    <location>
        <begin position="110"/>
        <end position="130"/>
    </location>
</feature>
<comment type="similarity">
    <text evidence="2">Belongs to the ferric reductase (FRE) family.</text>
</comment>
<reference evidence="16" key="1">
    <citation type="journal article" date="2009" name="Genome Res.">
        <title>Comparative genomic analyses of the human fungal pathogens Coccidioides and their relatives.</title>
        <authorList>
            <person name="Sharpton T.J."/>
            <person name="Stajich J.E."/>
            <person name="Rounsley S.D."/>
            <person name="Gardner M.J."/>
            <person name="Wortman J.R."/>
            <person name="Jordar V.S."/>
            <person name="Maiti R."/>
            <person name="Kodira C.D."/>
            <person name="Neafsey D.E."/>
            <person name="Zeng Q."/>
            <person name="Hung C.-Y."/>
            <person name="McMahan C."/>
            <person name="Muszewska A."/>
            <person name="Grynberg M."/>
            <person name="Mandel M.A."/>
            <person name="Kellner E.M."/>
            <person name="Barker B.M."/>
            <person name="Galgiani J.N."/>
            <person name="Orbach M.J."/>
            <person name="Kirkland T.N."/>
            <person name="Cole G.T."/>
            <person name="Henn M.R."/>
            <person name="Birren B.W."/>
            <person name="Taylor J.W."/>
        </authorList>
    </citation>
    <scope>NUCLEOTIDE SEQUENCE [LARGE SCALE GENOMIC DNA]</scope>
    <source>
        <strain evidence="16">UAMH 1704</strain>
    </source>
</reference>
<dbReference type="GO" id="GO:0006879">
    <property type="term" value="P:intracellular iron ion homeostasis"/>
    <property type="evidence" value="ECO:0007669"/>
    <property type="project" value="TreeGrafter"/>
</dbReference>
<name>C4K0A6_UNCRE</name>
<dbReference type="Pfam" id="PF01794">
    <property type="entry name" value="Ferric_reduct"/>
    <property type="match status" value="1"/>
</dbReference>
<dbReference type="InterPro" id="IPR039261">
    <property type="entry name" value="FNR_nucleotide-bd"/>
</dbReference>
<dbReference type="SUPFAM" id="SSF52343">
    <property type="entry name" value="Ferredoxin reductase-like, C-terminal NADP-linked domain"/>
    <property type="match status" value="1"/>
</dbReference>
<dbReference type="GeneID" id="8442273"/>
<evidence type="ECO:0000256" key="11">
    <source>
        <dbReference type="ARBA" id="ARBA00023136"/>
    </source>
</evidence>
<dbReference type="PANTHER" id="PTHR32361:SF26">
    <property type="entry name" value="FAD-BINDING 8 DOMAIN-CONTAINING PROTEIN-RELATED"/>
    <property type="match status" value="1"/>
</dbReference>
<dbReference type="RefSeq" id="XP_002582233.1">
    <property type="nucleotide sequence ID" value="XM_002582187.1"/>
</dbReference>
<dbReference type="PROSITE" id="PS51384">
    <property type="entry name" value="FAD_FR"/>
    <property type="match status" value="1"/>
</dbReference>
<evidence type="ECO:0000313" key="16">
    <source>
        <dbReference type="Proteomes" id="UP000002058"/>
    </source>
</evidence>
<dbReference type="SUPFAM" id="SSF63380">
    <property type="entry name" value="Riboflavin synthase domain-like"/>
    <property type="match status" value="1"/>
</dbReference>
<dbReference type="InterPro" id="IPR017938">
    <property type="entry name" value="Riboflavin_synthase-like_b-brl"/>
</dbReference>
<comment type="subcellular location">
    <subcellularLocation>
        <location evidence="1">Cell membrane</location>
        <topology evidence="1">Multi-pass membrane protein</topology>
    </subcellularLocation>
</comment>
<evidence type="ECO:0000259" key="14">
    <source>
        <dbReference type="PROSITE" id="PS51384"/>
    </source>
</evidence>
<dbReference type="eggNOG" id="KOG0039">
    <property type="taxonomic scope" value="Eukaryota"/>
</dbReference>
<comment type="catalytic activity">
    <reaction evidence="12">
        <text>2 a Fe(II)-siderophore + NADP(+) + H(+) = 2 a Fe(III)-siderophore + NADPH</text>
        <dbReference type="Rhea" id="RHEA:28795"/>
        <dbReference type="Rhea" id="RHEA-COMP:11342"/>
        <dbReference type="Rhea" id="RHEA-COMP:11344"/>
        <dbReference type="ChEBI" id="CHEBI:15378"/>
        <dbReference type="ChEBI" id="CHEBI:29033"/>
        <dbReference type="ChEBI" id="CHEBI:29034"/>
        <dbReference type="ChEBI" id="CHEBI:57783"/>
        <dbReference type="ChEBI" id="CHEBI:58349"/>
        <dbReference type="EC" id="1.16.1.9"/>
    </reaction>
</comment>
<organism evidence="15 16">
    <name type="scientific">Uncinocarpus reesii (strain UAMH 1704)</name>
    <dbReference type="NCBI Taxonomy" id="336963"/>
    <lineage>
        <taxon>Eukaryota</taxon>
        <taxon>Fungi</taxon>
        <taxon>Dikarya</taxon>
        <taxon>Ascomycota</taxon>
        <taxon>Pezizomycotina</taxon>
        <taxon>Eurotiomycetes</taxon>
        <taxon>Eurotiomycetidae</taxon>
        <taxon>Onygenales</taxon>
        <taxon>Onygenaceae</taxon>
        <taxon>Uncinocarpus</taxon>
    </lineage>
</organism>
<evidence type="ECO:0000256" key="12">
    <source>
        <dbReference type="ARBA" id="ARBA00048483"/>
    </source>
</evidence>
<dbReference type="OMA" id="EISEECY"/>
<keyword evidence="8 13" id="KW-1133">Transmembrane helix</keyword>
<dbReference type="OrthoDB" id="4494341at2759"/>
<keyword evidence="5" id="KW-1003">Cell membrane</keyword>
<dbReference type="GO" id="GO:0015677">
    <property type="term" value="P:copper ion import"/>
    <property type="evidence" value="ECO:0007669"/>
    <property type="project" value="TreeGrafter"/>
</dbReference>
<dbReference type="InParanoid" id="C4K0A6"/>
<evidence type="ECO:0000256" key="10">
    <source>
        <dbReference type="ARBA" id="ARBA00023065"/>
    </source>
</evidence>
<dbReference type="Proteomes" id="UP000002058">
    <property type="component" value="Unassembled WGS sequence"/>
</dbReference>
<dbReference type="InterPro" id="IPR013121">
    <property type="entry name" value="Fe_red_NAD-bd_6"/>
</dbReference>
<evidence type="ECO:0000256" key="2">
    <source>
        <dbReference type="ARBA" id="ARBA00006278"/>
    </source>
</evidence>